<name>A0A8I1JGQ1_PSEPU</name>
<sequence>MQTPTSRVQEMRNLEKQLAEMQATLSAKREAAAPVLELLDTVTQACDERQIDRMELALALCPELAKGMPAKAEAGVRTRRARVVKVYENPHNGELVETKGGNHKTLKAWKEQYGAQTVEGWLRKDTAAA</sequence>
<protein>
    <submittedName>
        <fullName evidence="2">Transcriptional regulator</fullName>
    </submittedName>
</protein>
<dbReference type="InterPro" id="IPR035616">
    <property type="entry name" value="MvaT_DBD"/>
</dbReference>
<gene>
    <name evidence="2" type="ORF">JEU22_03870</name>
</gene>
<evidence type="ECO:0000313" key="3">
    <source>
        <dbReference type="Proteomes" id="UP000637061"/>
    </source>
</evidence>
<dbReference type="RefSeq" id="WP_198746657.1">
    <property type="nucleotide sequence ID" value="NZ_JAEHTE010000002.1"/>
</dbReference>
<dbReference type="CDD" id="cd16170">
    <property type="entry name" value="MvaT_DBD"/>
    <property type="match status" value="1"/>
</dbReference>
<proteinExistence type="predicted"/>
<feature type="domain" description="MvaT DNA-binding" evidence="1">
    <location>
        <begin position="85"/>
        <end position="121"/>
    </location>
</feature>
<accession>A0A8I1JGQ1</accession>
<evidence type="ECO:0000259" key="1">
    <source>
        <dbReference type="Pfam" id="PF22055"/>
    </source>
</evidence>
<dbReference type="EMBL" id="JAEHTE010000002">
    <property type="protein sequence ID" value="MBI6883042.1"/>
    <property type="molecule type" value="Genomic_DNA"/>
</dbReference>
<dbReference type="Proteomes" id="UP000637061">
    <property type="component" value="Unassembled WGS sequence"/>
</dbReference>
<dbReference type="AlphaFoldDB" id="A0A8I1JGQ1"/>
<evidence type="ECO:0000313" key="2">
    <source>
        <dbReference type="EMBL" id="MBI6883042.1"/>
    </source>
</evidence>
<organism evidence="2 3">
    <name type="scientific">Pseudomonas putida</name>
    <name type="common">Arthrobacter siderocapsulatus</name>
    <dbReference type="NCBI Taxonomy" id="303"/>
    <lineage>
        <taxon>Bacteria</taxon>
        <taxon>Pseudomonadati</taxon>
        <taxon>Pseudomonadota</taxon>
        <taxon>Gammaproteobacteria</taxon>
        <taxon>Pseudomonadales</taxon>
        <taxon>Pseudomonadaceae</taxon>
        <taxon>Pseudomonas</taxon>
    </lineage>
</organism>
<dbReference type="Pfam" id="PF22055">
    <property type="entry name" value="MvaT_DBD"/>
    <property type="match status" value="1"/>
</dbReference>
<dbReference type="NCBIfam" id="NF041859">
    <property type="entry name" value="silencer_MvaTU"/>
    <property type="match status" value="1"/>
</dbReference>
<comment type="caution">
    <text evidence="2">The sequence shown here is derived from an EMBL/GenBank/DDBJ whole genome shotgun (WGS) entry which is preliminary data.</text>
</comment>
<reference evidence="2" key="1">
    <citation type="submission" date="2020-12" db="EMBL/GenBank/DDBJ databases">
        <title>Enhanced detection system for hospital associated transmission using whole genome sequencing surveillance.</title>
        <authorList>
            <person name="Harrison L.H."/>
            <person name="Van Tyne D."/>
            <person name="Marsh J.W."/>
            <person name="Griffith M.P."/>
            <person name="Snyder D.J."/>
            <person name="Cooper V.S."/>
            <person name="Mustapha M."/>
        </authorList>
    </citation>
    <scope>NUCLEOTIDE SEQUENCE</scope>
    <source>
        <strain evidence="2">PSB00042</strain>
    </source>
</reference>